<feature type="transmembrane region" description="Helical" evidence="1">
    <location>
        <begin position="52"/>
        <end position="69"/>
    </location>
</feature>
<keyword evidence="3" id="KW-1185">Reference proteome</keyword>
<feature type="transmembrane region" description="Helical" evidence="1">
    <location>
        <begin position="27"/>
        <end position="46"/>
    </location>
</feature>
<evidence type="ECO:0000256" key="1">
    <source>
        <dbReference type="SAM" id="Phobius"/>
    </source>
</evidence>
<proteinExistence type="predicted"/>
<organism evidence="2 3">
    <name type="scientific">Weissella muntiaci</name>
    <dbReference type="NCBI Taxonomy" id="2508881"/>
    <lineage>
        <taxon>Bacteria</taxon>
        <taxon>Bacillati</taxon>
        <taxon>Bacillota</taxon>
        <taxon>Bacilli</taxon>
        <taxon>Lactobacillales</taxon>
        <taxon>Lactobacillaceae</taxon>
        <taxon>Weissella</taxon>
    </lineage>
</organism>
<dbReference type="Proteomes" id="UP000371977">
    <property type="component" value="Unassembled WGS sequence"/>
</dbReference>
<comment type="caution">
    <text evidence="2">The sequence shown here is derived from an EMBL/GenBank/DDBJ whole genome shotgun (WGS) entry which is preliminary data.</text>
</comment>
<sequence>MALQSEFHPDLSKIEPIVWKSLTKSQLIMIVQIIPAIAVIGVELFVIKGFMFYITAFLTGTLFVVPAFLKGTGRLEAAKANWFFNMKIQERYYSSGQIRKYTADEFIQKKEVKETDSFTN</sequence>
<protein>
    <recommendedName>
        <fullName evidence="4">PrgI family protein</fullName>
    </recommendedName>
</protein>
<name>A0A6C2C1W4_9LACO</name>
<dbReference type="OrthoDB" id="2188677at2"/>
<reference evidence="2 3" key="1">
    <citation type="submission" date="2019-01" db="EMBL/GenBank/DDBJ databases">
        <title>Weissella sp. nov., a novel lactic acid bacterium isolated from animal feces.</title>
        <authorList>
            <person name="Wang L.-T."/>
        </authorList>
    </citation>
    <scope>NUCLEOTIDE SEQUENCE [LARGE SCALE GENOMIC DNA]</scope>
    <source>
        <strain evidence="2 3">8H-2</strain>
    </source>
</reference>
<dbReference type="AlphaFoldDB" id="A0A6C2C1W4"/>
<keyword evidence="1" id="KW-0812">Transmembrane</keyword>
<evidence type="ECO:0000313" key="3">
    <source>
        <dbReference type="Proteomes" id="UP000371977"/>
    </source>
</evidence>
<gene>
    <name evidence="2" type="ORF">ESZ50_10245</name>
</gene>
<keyword evidence="1" id="KW-1133">Transmembrane helix</keyword>
<keyword evidence="1" id="KW-0472">Membrane</keyword>
<dbReference type="RefSeq" id="WP_148623674.1">
    <property type="nucleotide sequence ID" value="NZ_SDGZ01000025.1"/>
</dbReference>
<evidence type="ECO:0000313" key="2">
    <source>
        <dbReference type="EMBL" id="TYC48001.1"/>
    </source>
</evidence>
<evidence type="ECO:0008006" key="4">
    <source>
        <dbReference type="Google" id="ProtNLM"/>
    </source>
</evidence>
<dbReference type="EMBL" id="SDGZ01000025">
    <property type="protein sequence ID" value="TYC48001.1"/>
    <property type="molecule type" value="Genomic_DNA"/>
</dbReference>
<accession>A0A6C2C1W4</accession>